<reference evidence="1 2" key="1">
    <citation type="submission" date="2018-03" db="EMBL/GenBank/DDBJ databases">
        <title>Comparative genomics illustrates the genes involved in a hyperalkaliphilic mechanisms of Serpentinomonas isolated from highly-alkaline calcium-rich serpentinized springs.</title>
        <authorList>
            <person name="Suzuki S."/>
            <person name="Ishii S."/>
            <person name="Walworth N."/>
            <person name="Bird L."/>
            <person name="Kuenen J.G."/>
            <person name="Nealson K.H."/>
        </authorList>
    </citation>
    <scope>NUCLEOTIDE SEQUENCE [LARGE SCALE GENOMIC DNA]</scope>
    <source>
        <strain evidence="1 2">83</strain>
    </source>
</reference>
<dbReference type="RefSeq" id="WP_105731131.1">
    <property type="nucleotide sequence ID" value="NZ_PVLR01000080.1"/>
</dbReference>
<keyword evidence="2" id="KW-1185">Reference proteome</keyword>
<name>A0A2S9K9Z1_9BURK</name>
<sequence length="284" mass="33325">MQYIGFDKKCSLLVQEAHLTKNSLLSGFDNLLKANFFQDKEGFFYTSFFNLSIGIERILKLAVVTHYMLTSNYQTPTIKQLKRDFGHDIGTLYIECLKLLPLYLHPNASNPARTANDEALIDFITEYGVGSRYFNLNEVCEAKQDRSPLYKWLDIARAIYEDHTPHQVRQKSAMSLMYKMDREGPKNGFTSHLDENGHPMMVFDILHRQHVVQKSAPLVIWRLVKIIQPIYSLLTAMAHKATEYEVQHNIKSMVIPHYEDFFYFLLAQKYDIKRRKRWLEIFNS</sequence>
<comment type="caution">
    <text evidence="1">The sequence shown here is derived from an EMBL/GenBank/DDBJ whole genome shotgun (WGS) entry which is preliminary data.</text>
</comment>
<dbReference type="EMBL" id="PVLR01000080">
    <property type="protein sequence ID" value="PRD67283.1"/>
    <property type="molecule type" value="Genomic_DNA"/>
</dbReference>
<dbReference type="AlphaFoldDB" id="A0A2S9K9Z1"/>
<evidence type="ECO:0000313" key="2">
    <source>
        <dbReference type="Proteomes" id="UP000238326"/>
    </source>
</evidence>
<dbReference type="Proteomes" id="UP000238326">
    <property type="component" value="Unassembled WGS sequence"/>
</dbReference>
<organism evidence="1 2">
    <name type="scientific">Malikia spinosa</name>
    <dbReference type="NCBI Taxonomy" id="86180"/>
    <lineage>
        <taxon>Bacteria</taxon>
        <taxon>Pseudomonadati</taxon>
        <taxon>Pseudomonadota</taxon>
        <taxon>Betaproteobacteria</taxon>
        <taxon>Burkholderiales</taxon>
        <taxon>Comamonadaceae</taxon>
        <taxon>Malikia</taxon>
    </lineage>
</organism>
<evidence type="ECO:0000313" key="1">
    <source>
        <dbReference type="EMBL" id="PRD67283.1"/>
    </source>
</evidence>
<protein>
    <submittedName>
        <fullName evidence="1">Uncharacterized protein</fullName>
    </submittedName>
</protein>
<dbReference type="OrthoDB" id="5918660at2"/>
<proteinExistence type="predicted"/>
<gene>
    <name evidence="1" type="ORF">C6P61_17240</name>
</gene>
<accession>A0A2S9K9Z1</accession>